<dbReference type="InterPro" id="IPR000595">
    <property type="entry name" value="cNMP-bd_dom"/>
</dbReference>
<dbReference type="RefSeq" id="WP_191099774.1">
    <property type="nucleotide sequence ID" value="NZ_JACXXF010000004.1"/>
</dbReference>
<evidence type="ECO:0000259" key="1">
    <source>
        <dbReference type="PROSITE" id="PS50042"/>
    </source>
</evidence>
<comment type="caution">
    <text evidence="2">The sequence shown here is derived from an EMBL/GenBank/DDBJ whole genome shotgun (WGS) entry which is preliminary data.</text>
</comment>
<accession>A0ABR8LW05</accession>
<evidence type="ECO:0000313" key="2">
    <source>
        <dbReference type="EMBL" id="MBD3863776.1"/>
    </source>
</evidence>
<reference evidence="2 3" key="1">
    <citation type="submission" date="2020-09" db="EMBL/GenBank/DDBJ databases">
        <title>Bacillus nautilus sp. nov., Chryseoglobus crepusculi sp. nov, and Psychrobacter noctis sp. nov., isolated from deep-sea sponges from the equatorial Atlantic.</title>
        <authorList>
            <person name="Stennett H.L."/>
            <person name="Williams S.E."/>
        </authorList>
    </citation>
    <scope>NUCLEOTIDE SEQUENCE [LARGE SCALE GENOMIC DNA]</scope>
    <source>
        <strain evidence="2 3">28M-24</strain>
    </source>
</reference>
<proteinExistence type="predicted"/>
<protein>
    <submittedName>
        <fullName evidence="2">Cell wall anchor protein</fullName>
    </submittedName>
</protein>
<dbReference type="PROSITE" id="PS50042">
    <property type="entry name" value="CNMP_BINDING_3"/>
    <property type="match status" value="1"/>
</dbReference>
<feature type="domain" description="Cyclic nucleotide-binding" evidence="1">
    <location>
        <begin position="379"/>
        <end position="449"/>
    </location>
</feature>
<sequence length="483" mass="51976">MSVLNLKINTALIIVFFISVTFQAVAQVGIGTLSPDASAMLEVNSTEKGMLAPRMTSAQRIAISNPAKGLLVFDTDINVFYFYDGTNWTALKAEIKRSNYKLVKDISDLADELVSGGGSKYLLNENYLYEINGSINFDFPVDLNGAYVSGRDTGEDALINDSGTTFFSGSKGGHFKDVVIHGNNQQVFNISGSGAENLIAYSIVIVGASSVGTFNNLNTFYFEVLQVLNSANGITASNISNFYMDKVFWTDGNSGKFLTLSGIFNNLQIANGRVVVDSGETGIDISSNPTINIAASIAQVSFTGDGSRLKGYTTNTYAGYKFNSNWDVDATGLQLETDDASIGDLHLEAPVGSGYETDFSAIGSGVPTKLEGLSYSNNLFRFSAPINNRLVYDGVKTRSFQISSSISFQGDNNSSIYIFYIAKNGVIQNDSKVYRQVGSNNDVGAVSVVGSIRLDQGDYIEVWAERYSGSGSLLLVSLNLTIK</sequence>
<gene>
    <name evidence="2" type="ORF">IEG06_09970</name>
</gene>
<dbReference type="Proteomes" id="UP000627521">
    <property type="component" value="Unassembled WGS sequence"/>
</dbReference>
<keyword evidence="3" id="KW-1185">Reference proteome</keyword>
<evidence type="ECO:0000313" key="3">
    <source>
        <dbReference type="Proteomes" id="UP000627521"/>
    </source>
</evidence>
<dbReference type="EMBL" id="JACXXH010000005">
    <property type="protein sequence ID" value="MBD3863776.1"/>
    <property type="molecule type" value="Genomic_DNA"/>
</dbReference>
<organism evidence="2 3">
    <name type="scientific">Olleya marilimosa</name>
    <dbReference type="NCBI Taxonomy" id="272164"/>
    <lineage>
        <taxon>Bacteria</taxon>
        <taxon>Pseudomonadati</taxon>
        <taxon>Bacteroidota</taxon>
        <taxon>Flavobacteriia</taxon>
        <taxon>Flavobacteriales</taxon>
        <taxon>Flavobacteriaceae</taxon>
    </lineage>
</organism>
<name>A0ABR8LW05_9FLAO</name>